<accession>A0A1B1AE97</accession>
<keyword evidence="1" id="KW-1133">Transmembrane helix</keyword>
<dbReference type="STRING" id="1759059.ATE48_02565"/>
<dbReference type="EMBL" id="CP013244">
    <property type="protein sequence ID" value="ANP44884.1"/>
    <property type="molecule type" value="Genomic_DNA"/>
</dbReference>
<proteinExistence type="predicted"/>
<evidence type="ECO:0000313" key="3">
    <source>
        <dbReference type="Proteomes" id="UP000092498"/>
    </source>
</evidence>
<organism evidence="2 3">
    <name type="scientific">Candidatus Viadribacter manganicus</name>
    <dbReference type="NCBI Taxonomy" id="1759059"/>
    <lineage>
        <taxon>Bacteria</taxon>
        <taxon>Pseudomonadati</taxon>
        <taxon>Pseudomonadota</taxon>
        <taxon>Alphaproteobacteria</taxon>
        <taxon>Hyphomonadales</taxon>
        <taxon>Hyphomonadaceae</taxon>
        <taxon>Candidatus Viadribacter</taxon>
    </lineage>
</organism>
<keyword evidence="3" id="KW-1185">Reference proteome</keyword>
<dbReference type="AlphaFoldDB" id="A0A1B1AE97"/>
<evidence type="ECO:0000256" key="1">
    <source>
        <dbReference type="SAM" id="Phobius"/>
    </source>
</evidence>
<keyword evidence="1" id="KW-0812">Transmembrane</keyword>
<dbReference type="Proteomes" id="UP000092498">
    <property type="component" value="Chromosome"/>
</dbReference>
<sequence length="131" mass="13976">MDRQRFAELLDAYGADFRRWPAGVRASASAFVAEDAEAATLVADAHELDLLLDAGRHEAPVSPDLTARILASAPRAQPPAFDRRAMFALAACAVFGVLLGYGGGLLAPIPSEDDTYFTMAFEAPMAFEDEG</sequence>
<protein>
    <submittedName>
        <fullName evidence="2">Uncharacterized protein</fullName>
    </submittedName>
</protein>
<feature type="transmembrane region" description="Helical" evidence="1">
    <location>
        <begin position="85"/>
        <end position="109"/>
    </location>
</feature>
<evidence type="ECO:0000313" key="2">
    <source>
        <dbReference type="EMBL" id="ANP44884.1"/>
    </source>
</evidence>
<reference evidence="2 3" key="1">
    <citation type="submission" date="2015-11" db="EMBL/GenBank/DDBJ databases">
        <title>Whole-Genome Sequence of Candidatus Oderbacter manganicum from the National Park Lower Oder Valley, Germany.</title>
        <authorList>
            <person name="Braun B."/>
            <person name="Liere K."/>
            <person name="Szewzyk U."/>
        </authorList>
    </citation>
    <scope>NUCLEOTIDE SEQUENCE [LARGE SCALE GENOMIC DNA]</scope>
    <source>
        <strain evidence="2 3">OTSz_A_272</strain>
    </source>
</reference>
<dbReference type="OrthoDB" id="7632164at2"/>
<dbReference type="RefSeq" id="WP_066767511.1">
    <property type="nucleotide sequence ID" value="NZ_CP013244.1"/>
</dbReference>
<keyword evidence="1" id="KW-0472">Membrane</keyword>
<dbReference type="KEGG" id="cbot:ATE48_02565"/>
<dbReference type="InParanoid" id="A0A1B1AE97"/>
<name>A0A1B1AE97_9PROT</name>
<gene>
    <name evidence="2" type="ORF">ATE48_02565</name>
</gene>